<evidence type="ECO:0000313" key="4">
    <source>
        <dbReference type="RefSeq" id="XP_014664875.1"/>
    </source>
</evidence>
<reference evidence="4" key="1">
    <citation type="submission" date="2025-08" db="UniProtKB">
        <authorList>
            <consortium name="RefSeq"/>
        </authorList>
    </citation>
    <scope>IDENTIFICATION</scope>
</reference>
<keyword evidence="1" id="KW-0547">Nucleotide-binding</keyword>
<keyword evidence="2" id="KW-0067">ATP-binding</keyword>
<evidence type="ECO:0000256" key="2">
    <source>
        <dbReference type="ARBA" id="ARBA00022840"/>
    </source>
</evidence>
<proteinExistence type="predicted"/>
<dbReference type="Gene3D" id="1.10.8.60">
    <property type="match status" value="1"/>
</dbReference>
<dbReference type="PANTHER" id="PTHR11669">
    <property type="entry name" value="REPLICATION FACTOR C / DNA POLYMERASE III GAMMA-TAU SUBUNIT"/>
    <property type="match status" value="1"/>
</dbReference>
<evidence type="ECO:0000313" key="3">
    <source>
        <dbReference type="Proteomes" id="UP000695022"/>
    </source>
</evidence>
<dbReference type="InterPro" id="IPR047854">
    <property type="entry name" value="RFC_lid"/>
</dbReference>
<dbReference type="SUPFAM" id="SSF52540">
    <property type="entry name" value="P-loop containing nucleoside triphosphate hydrolases"/>
    <property type="match status" value="1"/>
</dbReference>
<evidence type="ECO:0000256" key="1">
    <source>
        <dbReference type="ARBA" id="ARBA00022741"/>
    </source>
</evidence>
<dbReference type="Pfam" id="PF13177">
    <property type="entry name" value="DNA_pol3_delta2"/>
    <property type="match status" value="1"/>
</dbReference>
<gene>
    <name evidence="4" type="primary">LOC106807127</name>
</gene>
<dbReference type="PANTHER" id="PTHR11669:SF9">
    <property type="entry name" value="REPLICATION FACTOR C SUBUNIT 5"/>
    <property type="match status" value="1"/>
</dbReference>
<sequence length="243" mass="27510">MYKPKEFNSMVLELNASDDRGIGIVRGQVLSFASTRTIFKRGFKLVILDEADSMTKDAQNALRRVIEKYTENTRFCIICNYLSKIIPALQSRCTRFRFGPLGEQQMIPRLQHVIAEERVNVTDDGMGALVALAGGDMRRALNVLQSASMAYDVVDEDNVYTCVGHPLQRDVKSIVMWMLNDGFTDAYGSILLISRACEAPYLRRWQDVEYRLQQERVKMQLAALLGAFQVARDMTVKEAVALV</sequence>
<organism evidence="3 4">
    <name type="scientific">Priapulus caudatus</name>
    <name type="common">Priapulid worm</name>
    <dbReference type="NCBI Taxonomy" id="37621"/>
    <lineage>
        <taxon>Eukaryota</taxon>
        <taxon>Metazoa</taxon>
        <taxon>Ecdysozoa</taxon>
        <taxon>Scalidophora</taxon>
        <taxon>Priapulida</taxon>
        <taxon>Priapulimorpha</taxon>
        <taxon>Priapulimorphida</taxon>
        <taxon>Priapulidae</taxon>
        <taxon>Priapulus</taxon>
    </lineage>
</organism>
<dbReference type="InterPro" id="IPR050238">
    <property type="entry name" value="DNA_Rep/Repair_Clamp_Loader"/>
</dbReference>
<dbReference type="InterPro" id="IPR027417">
    <property type="entry name" value="P-loop_NTPase"/>
</dbReference>
<dbReference type="CDD" id="cd18140">
    <property type="entry name" value="HLD_clamp_RFC"/>
    <property type="match status" value="1"/>
</dbReference>
<dbReference type="RefSeq" id="XP_014664875.1">
    <property type="nucleotide sequence ID" value="XM_014809389.1"/>
</dbReference>
<dbReference type="CDD" id="cd00009">
    <property type="entry name" value="AAA"/>
    <property type="match status" value="1"/>
</dbReference>
<dbReference type="GeneID" id="106807127"/>
<dbReference type="Gene3D" id="3.40.50.300">
    <property type="entry name" value="P-loop containing nucleotide triphosphate hydrolases"/>
    <property type="match status" value="1"/>
</dbReference>
<dbReference type="Proteomes" id="UP000695022">
    <property type="component" value="Unplaced"/>
</dbReference>
<name>A0ABM1DY54_PRICU</name>
<protein>
    <submittedName>
        <fullName evidence="4">Replication factor C subunit 5-like</fullName>
    </submittedName>
</protein>
<keyword evidence="3" id="KW-1185">Reference proteome</keyword>
<accession>A0ABM1DY54</accession>